<keyword evidence="5" id="KW-1185">Reference proteome</keyword>
<dbReference type="RefSeq" id="WP_074644380.1">
    <property type="nucleotide sequence ID" value="NZ_FOFU01000007.1"/>
</dbReference>
<dbReference type="GO" id="GO:0003677">
    <property type="term" value="F:DNA binding"/>
    <property type="evidence" value="ECO:0007669"/>
    <property type="project" value="InterPro"/>
</dbReference>
<dbReference type="GO" id="GO:0000156">
    <property type="term" value="F:phosphorelay response regulator activity"/>
    <property type="evidence" value="ECO:0007669"/>
    <property type="project" value="InterPro"/>
</dbReference>
<name>A0A1H9HL81_9SPIR</name>
<dbReference type="Pfam" id="PF04397">
    <property type="entry name" value="LytTR"/>
    <property type="match status" value="1"/>
</dbReference>
<dbReference type="SUPFAM" id="SSF52172">
    <property type="entry name" value="CheY-like"/>
    <property type="match status" value="1"/>
</dbReference>
<dbReference type="PANTHER" id="PTHR37299">
    <property type="entry name" value="TRANSCRIPTIONAL REGULATOR-RELATED"/>
    <property type="match status" value="1"/>
</dbReference>
<accession>A0A1H9HL81</accession>
<dbReference type="OrthoDB" id="9779069at2"/>
<dbReference type="PROSITE" id="PS50930">
    <property type="entry name" value="HTH_LYTTR"/>
    <property type="match status" value="1"/>
</dbReference>
<dbReference type="InterPro" id="IPR007492">
    <property type="entry name" value="LytTR_DNA-bd_dom"/>
</dbReference>
<feature type="domain" description="Response regulatory" evidence="2">
    <location>
        <begin position="2"/>
        <end position="115"/>
    </location>
</feature>
<dbReference type="SMART" id="SM00448">
    <property type="entry name" value="REC"/>
    <property type="match status" value="1"/>
</dbReference>
<dbReference type="EMBL" id="FOFU01000007">
    <property type="protein sequence ID" value="SEQ62982.1"/>
    <property type="molecule type" value="Genomic_DNA"/>
</dbReference>
<dbReference type="SMART" id="SM00850">
    <property type="entry name" value="LytTR"/>
    <property type="match status" value="1"/>
</dbReference>
<dbReference type="InterPro" id="IPR001789">
    <property type="entry name" value="Sig_transdc_resp-reg_receiver"/>
</dbReference>
<reference evidence="4 5" key="1">
    <citation type="submission" date="2016-10" db="EMBL/GenBank/DDBJ databases">
        <authorList>
            <person name="de Groot N.N."/>
        </authorList>
    </citation>
    <scope>NUCLEOTIDE SEQUENCE [LARGE SCALE GENOMIC DNA]</scope>
    <source>
        <strain evidence="4 5">B25</strain>
    </source>
</reference>
<evidence type="ECO:0000259" key="2">
    <source>
        <dbReference type="PROSITE" id="PS50110"/>
    </source>
</evidence>
<dbReference type="Proteomes" id="UP000182360">
    <property type="component" value="Unassembled WGS sequence"/>
</dbReference>
<sequence length="228" mass="26100">MKIAVCDDENKIVEEITSFIKKEFPSSEVLPYSDGETLLSSSDEWPEVLLLDIDMPGISGMEVAAALTREKADTLIVFVTAHDELVYDSFKYHPFAFVRKKFLEKELKAVLSDCEKQLVSRNKNFVFQNASKLVTLAQSNILYFEGQANYLAIHTIADEYKMRSTMTAVEKELEDSDFLRIHKGFLVNLEHIRVLKTEELELDNGTVLPIGKSYSETAKKSILRYMRR</sequence>
<evidence type="ECO:0000259" key="3">
    <source>
        <dbReference type="PROSITE" id="PS50930"/>
    </source>
</evidence>
<evidence type="ECO:0000313" key="4">
    <source>
        <dbReference type="EMBL" id="SEQ62982.1"/>
    </source>
</evidence>
<dbReference type="Gene3D" id="3.40.50.2300">
    <property type="match status" value="1"/>
</dbReference>
<dbReference type="Pfam" id="PF00072">
    <property type="entry name" value="Response_reg"/>
    <property type="match status" value="1"/>
</dbReference>
<feature type="domain" description="HTH LytTR-type" evidence="3">
    <location>
        <begin position="125"/>
        <end position="224"/>
    </location>
</feature>
<proteinExistence type="predicted"/>
<evidence type="ECO:0000313" key="5">
    <source>
        <dbReference type="Proteomes" id="UP000182360"/>
    </source>
</evidence>
<organism evidence="4 5">
    <name type="scientific">Treponema bryantii</name>
    <dbReference type="NCBI Taxonomy" id="163"/>
    <lineage>
        <taxon>Bacteria</taxon>
        <taxon>Pseudomonadati</taxon>
        <taxon>Spirochaetota</taxon>
        <taxon>Spirochaetia</taxon>
        <taxon>Spirochaetales</taxon>
        <taxon>Treponemataceae</taxon>
        <taxon>Treponema</taxon>
    </lineage>
</organism>
<dbReference type="InterPro" id="IPR046947">
    <property type="entry name" value="LytR-like"/>
</dbReference>
<dbReference type="AlphaFoldDB" id="A0A1H9HL81"/>
<dbReference type="PANTHER" id="PTHR37299:SF1">
    <property type="entry name" value="STAGE 0 SPORULATION PROTEIN A HOMOLOG"/>
    <property type="match status" value="1"/>
</dbReference>
<feature type="modified residue" description="4-aspartylphosphate" evidence="1">
    <location>
        <position position="52"/>
    </location>
</feature>
<dbReference type="Gene3D" id="2.40.50.1020">
    <property type="entry name" value="LytTr DNA-binding domain"/>
    <property type="match status" value="1"/>
</dbReference>
<dbReference type="STRING" id="163.SAMN04487775_101483"/>
<keyword evidence="1" id="KW-0597">Phosphoprotein</keyword>
<protein>
    <submittedName>
        <fullName evidence="4">Two component transcriptional regulator, LytTR family</fullName>
    </submittedName>
</protein>
<dbReference type="InterPro" id="IPR011006">
    <property type="entry name" value="CheY-like_superfamily"/>
</dbReference>
<gene>
    <name evidence="4" type="ORF">SAMN04487977_10751</name>
</gene>
<evidence type="ECO:0000256" key="1">
    <source>
        <dbReference type="PROSITE-ProRule" id="PRU00169"/>
    </source>
</evidence>
<dbReference type="PROSITE" id="PS50110">
    <property type="entry name" value="RESPONSE_REGULATORY"/>
    <property type="match status" value="1"/>
</dbReference>